<evidence type="ECO:0008006" key="4">
    <source>
        <dbReference type="Google" id="ProtNLM"/>
    </source>
</evidence>
<protein>
    <recommendedName>
        <fullName evidence="4">Oligosaccharide flippase family protein</fullName>
    </recommendedName>
</protein>
<proteinExistence type="predicted"/>
<keyword evidence="3" id="KW-1185">Reference proteome</keyword>
<reference evidence="2" key="2">
    <citation type="submission" date="2013-11" db="EMBL/GenBank/DDBJ databases">
        <title>Draft genome sequence of Bacteroides uniformis (ATCC 8492).</title>
        <authorList>
            <person name="Sudarsanam P."/>
            <person name="Ley R."/>
            <person name="Guruge J."/>
            <person name="Turnbaugh P.J."/>
            <person name="Mahowald M."/>
            <person name="Liep D."/>
            <person name="Gordon J."/>
        </authorList>
    </citation>
    <scope>NUCLEOTIDE SEQUENCE</scope>
    <source>
        <strain evidence="2">ATCC 8492</strain>
    </source>
</reference>
<evidence type="ECO:0000313" key="3">
    <source>
        <dbReference type="Proteomes" id="UP000004110"/>
    </source>
</evidence>
<sequence>MRNNTVILIKNLAQRGLMHMFGANVFNKIISFSGTILLVRILSKGEYGVYAYVQNILSFFFVIERFGSRFRVVAIWFSV</sequence>
<reference evidence="2" key="1">
    <citation type="submission" date="2007-06" db="EMBL/GenBank/DDBJ databases">
        <authorList>
            <person name="Fulton L."/>
            <person name="Clifton S."/>
            <person name="Fulton B."/>
            <person name="Xu J."/>
            <person name="Minx P."/>
            <person name="Pepin K.H."/>
            <person name="Johnson M."/>
            <person name="Thiruvilangam P."/>
            <person name="Bhonagiri V."/>
            <person name="Nash W.E."/>
            <person name="Mardis E.R."/>
            <person name="Wilson R.K."/>
        </authorList>
    </citation>
    <scope>NUCLEOTIDE SEQUENCE [LARGE SCALE GENOMIC DNA]</scope>
    <source>
        <strain evidence="2">ATCC 8492</strain>
    </source>
</reference>
<evidence type="ECO:0000313" key="2">
    <source>
        <dbReference type="EMBL" id="EDO51756.1"/>
    </source>
</evidence>
<keyword evidence="1" id="KW-0472">Membrane</keyword>
<keyword evidence="1" id="KW-1133">Transmembrane helix</keyword>
<dbReference type="AlphaFoldDB" id="A0ABC9N4W4"/>
<name>A0ABC9N4W4_BACUC</name>
<organism evidence="2 3">
    <name type="scientific">Bacteroides uniformis (strain ATCC 8492 / DSM 6597 / CCUG 4942 / CIP 103695 / JCM 5828 / KCTC 5204 / NCTC 13054 / VPI 0061)</name>
    <dbReference type="NCBI Taxonomy" id="411479"/>
    <lineage>
        <taxon>Bacteria</taxon>
        <taxon>Pseudomonadati</taxon>
        <taxon>Bacteroidota</taxon>
        <taxon>Bacteroidia</taxon>
        <taxon>Bacteroidales</taxon>
        <taxon>Bacteroidaceae</taxon>
        <taxon>Bacteroides</taxon>
    </lineage>
</organism>
<feature type="transmembrane region" description="Helical" evidence="1">
    <location>
        <begin position="21"/>
        <end position="41"/>
    </location>
</feature>
<comment type="caution">
    <text evidence="2">The sequence shown here is derived from an EMBL/GenBank/DDBJ whole genome shotgun (WGS) entry which is preliminary data.</text>
</comment>
<keyword evidence="1" id="KW-0812">Transmembrane</keyword>
<evidence type="ECO:0000256" key="1">
    <source>
        <dbReference type="SAM" id="Phobius"/>
    </source>
</evidence>
<dbReference type="EMBL" id="AAYH02000049">
    <property type="protein sequence ID" value="EDO51756.1"/>
    <property type="molecule type" value="Genomic_DNA"/>
</dbReference>
<dbReference type="Proteomes" id="UP000004110">
    <property type="component" value="Unassembled WGS sequence"/>
</dbReference>
<accession>A0ABC9N4W4</accession>
<gene>
    <name evidence="2" type="ORF">BACUNI_04304</name>
</gene>